<dbReference type="InterPro" id="IPR022991">
    <property type="entry name" value="Ribosomal_eL30_CS"/>
</dbReference>
<dbReference type="OrthoDB" id="780812at2759"/>
<evidence type="ECO:0000256" key="1">
    <source>
        <dbReference type="ARBA" id="ARBA00022980"/>
    </source>
</evidence>
<dbReference type="Proteomes" id="UP000652761">
    <property type="component" value="Unassembled WGS sequence"/>
</dbReference>
<keyword evidence="5" id="KW-1185">Reference proteome</keyword>
<dbReference type="InterPro" id="IPR029064">
    <property type="entry name" value="Ribosomal_eL30-like_sf"/>
</dbReference>
<dbReference type="PROSITE" id="PS00993">
    <property type="entry name" value="RIBOSOMAL_L30E_2"/>
    <property type="match status" value="1"/>
</dbReference>
<dbReference type="AlphaFoldDB" id="A0A843TIH7"/>
<proteinExistence type="predicted"/>
<evidence type="ECO:0000313" key="4">
    <source>
        <dbReference type="EMBL" id="MQL69293.1"/>
    </source>
</evidence>
<organism evidence="4 5">
    <name type="scientific">Colocasia esculenta</name>
    <name type="common">Wild taro</name>
    <name type="synonym">Arum esculentum</name>
    <dbReference type="NCBI Taxonomy" id="4460"/>
    <lineage>
        <taxon>Eukaryota</taxon>
        <taxon>Viridiplantae</taxon>
        <taxon>Streptophyta</taxon>
        <taxon>Embryophyta</taxon>
        <taxon>Tracheophyta</taxon>
        <taxon>Spermatophyta</taxon>
        <taxon>Magnoliopsida</taxon>
        <taxon>Liliopsida</taxon>
        <taxon>Araceae</taxon>
        <taxon>Aroideae</taxon>
        <taxon>Colocasieae</taxon>
        <taxon>Colocasia</taxon>
    </lineage>
</organism>
<dbReference type="SUPFAM" id="SSF55315">
    <property type="entry name" value="L30e-like"/>
    <property type="match status" value="1"/>
</dbReference>
<evidence type="ECO:0000256" key="3">
    <source>
        <dbReference type="SAM" id="MobiDB-lite"/>
    </source>
</evidence>
<dbReference type="GO" id="GO:0005840">
    <property type="term" value="C:ribosome"/>
    <property type="evidence" value="ECO:0007669"/>
    <property type="project" value="UniProtKB-KW"/>
</dbReference>
<evidence type="ECO:0000313" key="5">
    <source>
        <dbReference type="Proteomes" id="UP000652761"/>
    </source>
</evidence>
<name>A0A843TIH7_COLES</name>
<dbReference type="InterPro" id="IPR039109">
    <property type="entry name" value="Ribosomal_eL30-like"/>
</dbReference>
<keyword evidence="1" id="KW-0689">Ribosomal protein</keyword>
<dbReference type="GO" id="GO:0003723">
    <property type="term" value="F:RNA binding"/>
    <property type="evidence" value="ECO:0007669"/>
    <property type="project" value="InterPro"/>
</dbReference>
<sequence length="156" mass="16423">MAESGRVAGSAPADPDPESGQTRPESGRVGLSRDSKPVPTVPWVGRCSPPRVGSPGADPTQSRPTPLRVGRLCHPCSPLQHPVPPPCPSQLPETPLLDSRPTSSISLLRQPLLPSTPSQLHNVDLGTACGKYFRVCCLSIIDPGDSDIIKSLPGEQ</sequence>
<dbReference type="PANTHER" id="PTHR11449">
    <property type="entry name" value="RIBOSOMAL PROTEIN L30"/>
    <property type="match status" value="1"/>
</dbReference>
<gene>
    <name evidence="4" type="ORF">Taro_001613</name>
</gene>
<accession>A0A843TIH7</accession>
<feature type="region of interest" description="Disordered" evidence="3">
    <location>
        <begin position="1"/>
        <end position="69"/>
    </location>
</feature>
<keyword evidence="2" id="KW-0687">Ribonucleoprotein</keyword>
<protein>
    <submittedName>
        <fullName evidence="4">Uncharacterized protein</fullName>
    </submittedName>
</protein>
<dbReference type="EMBL" id="NMUH01000034">
    <property type="protein sequence ID" value="MQL69293.1"/>
    <property type="molecule type" value="Genomic_DNA"/>
</dbReference>
<dbReference type="Gene3D" id="3.30.1330.30">
    <property type="match status" value="1"/>
</dbReference>
<dbReference type="GO" id="GO:1990904">
    <property type="term" value="C:ribonucleoprotein complex"/>
    <property type="evidence" value="ECO:0007669"/>
    <property type="project" value="UniProtKB-KW"/>
</dbReference>
<reference evidence="4" key="1">
    <citation type="submission" date="2017-07" db="EMBL/GenBank/DDBJ databases">
        <title>Taro Niue Genome Assembly and Annotation.</title>
        <authorList>
            <person name="Atibalentja N."/>
            <person name="Keating K."/>
            <person name="Fields C.J."/>
        </authorList>
    </citation>
    <scope>NUCLEOTIDE SEQUENCE</scope>
    <source>
        <strain evidence="4">Niue_2</strain>
        <tissue evidence="4">Leaf</tissue>
    </source>
</reference>
<comment type="caution">
    <text evidence="4">The sequence shown here is derived from an EMBL/GenBank/DDBJ whole genome shotgun (WGS) entry which is preliminary data.</text>
</comment>
<evidence type="ECO:0000256" key="2">
    <source>
        <dbReference type="ARBA" id="ARBA00023274"/>
    </source>
</evidence>